<dbReference type="PANTHER" id="PTHR36180:SF2">
    <property type="entry name" value="BRO FAMILY PROTEIN"/>
    <property type="match status" value="1"/>
</dbReference>
<feature type="domain" description="Bro-N" evidence="1">
    <location>
        <begin position="7"/>
        <end position="115"/>
    </location>
</feature>
<evidence type="ECO:0000313" key="3">
    <source>
        <dbReference type="Proteomes" id="UP000017980"/>
    </source>
</evidence>
<gene>
    <name evidence="2" type="ORF">BN488_02254</name>
</gene>
<dbReference type="InterPro" id="IPR018878">
    <property type="entry name" value="ORF6C_dom"/>
</dbReference>
<proteinExistence type="predicted"/>
<dbReference type="PANTHER" id="PTHR36180">
    <property type="entry name" value="DNA-BINDING PROTEIN-RELATED-RELATED"/>
    <property type="match status" value="1"/>
</dbReference>
<dbReference type="Proteomes" id="UP000017980">
    <property type="component" value="Unassembled WGS sequence"/>
</dbReference>
<dbReference type="Pfam" id="PF02498">
    <property type="entry name" value="Bro-N"/>
    <property type="match status" value="1"/>
</dbReference>
<evidence type="ECO:0000313" key="2">
    <source>
        <dbReference type="EMBL" id="CDA11227.1"/>
    </source>
</evidence>
<dbReference type="Pfam" id="PF10552">
    <property type="entry name" value="ORF6C"/>
    <property type="match status" value="1"/>
</dbReference>
<accession>R5Y3H4</accession>
<dbReference type="InterPro" id="IPR003497">
    <property type="entry name" value="BRO_N_domain"/>
</dbReference>
<protein>
    <submittedName>
        <fullName evidence="2">Antirepressor</fullName>
    </submittedName>
</protein>
<comment type="caution">
    <text evidence="2">The sequence shown here is derived from an EMBL/GenBank/DDBJ whole genome shotgun (WGS) entry which is preliminary data.</text>
</comment>
<dbReference type="SMART" id="SM01040">
    <property type="entry name" value="Bro-N"/>
    <property type="match status" value="1"/>
</dbReference>
<name>R5Y3H4_9FIRM</name>
<evidence type="ECO:0000259" key="1">
    <source>
        <dbReference type="PROSITE" id="PS51750"/>
    </source>
</evidence>
<sequence>MSLINQMNNLVNNLEVYESEEFGQVRTIAVNEEPWFVANDIARALGYANPSKATNDHCKKSKMIWGNDSLGRRQQFKVIPEGDIYRLIISSKLPSAEKFESWVFDEVLPSIRQNNFYSLQGLSKELRAIFTLDEKQKKADEKIAAVAEDLKDFKENAPLFNIECEELQKALRAKVISEMGGKKSAAYNDKSLRTKVFSDAQRQIKREFGLTSYKAIKRSQFNKALEIIENYKMPFVLREIIESANSQITMENLKLMKTKNELVKDYVV</sequence>
<dbReference type="PROSITE" id="PS51750">
    <property type="entry name" value="BRO_N"/>
    <property type="match status" value="1"/>
</dbReference>
<organism evidence="2 3">
    <name type="scientific">Intestinibacter bartlettii CAG:1329</name>
    <dbReference type="NCBI Taxonomy" id="1263063"/>
    <lineage>
        <taxon>Bacteria</taxon>
        <taxon>Bacillati</taxon>
        <taxon>Bacillota</taxon>
        <taxon>Clostridia</taxon>
        <taxon>Peptostreptococcales</taxon>
        <taxon>Peptostreptococcaceae</taxon>
        <taxon>Intestinibacter</taxon>
    </lineage>
</organism>
<dbReference type="AlphaFoldDB" id="R5Y3H4"/>
<dbReference type="EMBL" id="CBBD010000050">
    <property type="protein sequence ID" value="CDA11227.1"/>
    <property type="molecule type" value="Genomic_DNA"/>
</dbReference>
<dbReference type="RefSeq" id="WP_022072384.1">
    <property type="nucleotide sequence ID" value="NZ_HF999329.1"/>
</dbReference>
<reference evidence="2" key="1">
    <citation type="submission" date="2012-11" db="EMBL/GenBank/DDBJ databases">
        <title>Dependencies among metagenomic species, viruses, plasmids and units of genetic variation.</title>
        <authorList>
            <person name="Nielsen H.B."/>
            <person name="Almeida M."/>
            <person name="Juncker A.S."/>
            <person name="Rasmussen S."/>
            <person name="Li J."/>
            <person name="Sunagawa S."/>
            <person name="Plichta D."/>
            <person name="Gautier L."/>
            <person name="Le Chatelier E."/>
            <person name="Peletier E."/>
            <person name="Bonde I."/>
            <person name="Nielsen T."/>
            <person name="Manichanh C."/>
            <person name="Arumugam M."/>
            <person name="Batto J."/>
            <person name="Santos M.B.Q.D."/>
            <person name="Blom N."/>
            <person name="Borruel N."/>
            <person name="Burgdorf K.S."/>
            <person name="Boumezbeur F."/>
            <person name="Casellas F."/>
            <person name="Dore J."/>
            <person name="Guarner F."/>
            <person name="Hansen T."/>
            <person name="Hildebrand F."/>
            <person name="Kaas R.S."/>
            <person name="Kennedy S."/>
            <person name="Kristiansen K."/>
            <person name="Kultima J.R."/>
            <person name="Leonard P."/>
            <person name="Levenez F."/>
            <person name="Lund O."/>
            <person name="Moumen B."/>
            <person name="Le Paslier D."/>
            <person name="Pons N."/>
            <person name="Pedersen O."/>
            <person name="Prifti E."/>
            <person name="Qin J."/>
            <person name="Raes J."/>
            <person name="Tap J."/>
            <person name="Tims S."/>
            <person name="Ussery D.W."/>
            <person name="Yamada T."/>
            <person name="MetaHit consortium"/>
            <person name="Renault P."/>
            <person name="Sicheritz-Ponten T."/>
            <person name="Bork P."/>
            <person name="Wang J."/>
            <person name="Brunak S."/>
            <person name="Ehrlich S.D."/>
        </authorList>
    </citation>
    <scope>NUCLEOTIDE SEQUENCE [LARGE SCALE GENOMIC DNA]</scope>
</reference>